<dbReference type="PANTHER" id="PTHR30143:SF0">
    <property type="entry name" value="2-KETO-4-PENTENOATE HYDRATASE"/>
    <property type="match status" value="1"/>
</dbReference>
<comment type="caution">
    <text evidence="1">The sequence shown here is derived from an EMBL/GenBank/DDBJ whole genome shotgun (WGS) entry which is preliminary data.</text>
</comment>
<evidence type="ECO:0000313" key="1">
    <source>
        <dbReference type="EMBL" id="MEE4597175.1"/>
    </source>
</evidence>
<accession>A0ABU7Q7E1</accession>
<gene>
    <name evidence="1" type="ORF">V2J94_35685</name>
</gene>
<name>A0ABU7Q7E1_9ACTN</name>
<dbReference type="Proteomes" id="UP001354709">
    <property type="component" value="Unassembled WGS sequence"/>
</dbReference>
<dbReference type="InterPro" id="IPR050772">
    <property type="entry name" value="Hydratase-Decarb/MhpD_sf"/>
</dbReference>
<dbReference type="PANTHER" id="PTHR30143">
    <property type="entry name" value="ACID HYDRATASE"/>
    <property type="match status" value="1"/>
</dbReference>
<dbReference type="SUPFAM" id="SSF56529">
    <property type="entry name" value="FAH"/>
    <property type="match status" value="1"/>
</dbReference>
<dbReference type="InterPro" id="IPR036663">
    <property type="entry name" value="Fumarylacetoacetase_C_sf"/>
</dbReference>
<organism evidence="1 2">
    <name type="scientific">Streptomyces asiaticus subsp. ignotus</name>
    <dbReference type="NCBI Taxonomy" id="3098222"/>
    <lineage>
        <taxon>Bacteria</taxon>
        <taxon>Bacillati</taxon>
        <taxon>Actinomycetota</taxon>
        <taxon>Actinomycetes</taxon>
        <taxon>Kitasatosporales</taxon>
        <taxon>Streptomycetaceae</taxon>
        <taxon>Streptomyces</taxon>
        <taxon>Streptomyces violaceusniger group</taxon>
    </lineage>
</organism>
<reference evidence="1 2" key="1">
    <citation type="submission" date="2023-11" db="EMBL/GenBank/DDBJ databases">
        <title>30 novel species of actinomycetes from the DSMZ collection.</title>
        <authorList>
            <person name="Nouioui I."/>
        </authorList>
    </citation>
    <scope>NUCLEOTIDE SEQUENCE [LARGE SCALE GENOMIC DNA]</scope>
    <source>
        <strain evidence="1 2">DSM 41524</strain>
    </source>
</reference>
<proteinExistence type="predicted"/>
<dbReference type="EMBL" id="JAZBJO010000032">
    <property type="protein sequence ID" value="MEE4597175.1"/>
    <property type="molecule type" value="Genomic_DNA"/>
</dbReference>
<dbReference type="Gene3D" id="3.90.850.10">
    <property type="entry name" value="Fumarylacetoacetase-like, C-terminal domain"/>
    <property type="match status" value="1"/>
</dbReference>
<protein>
    <submittedName>
        <fullName evidence="1">4-oxalocrotonate decarboxylase</fullName>
    </submittedName>
</protein>
<evidence type="ECO:0000313" key="2">
    <source>
        <dbReference type="Proteomes" id="UP001354709"/>
    </source>
</evidence>
<dbReference type="RefSeq" id="WP_330813864.1">
    <property type="nucleotide sequence ID" value="NZ_JAZBJO010000032.1"/>
</dbReference>
<keyword evidence="2" id="KW-1185">Reference proteome</keyword>
<sequence length="256" mass="27818">MSLSNDTLDTLAQRLDEAALTCTDTPSLADDVDLSVEDAYKVQQRLINRKIRRGEEPVGVKLGFTSRAKMIQMGVSDVIVGRLTDVMRYTDAANVNLSSFIHPKVEPEVAFRLGVSIDLDSPLTCIESYVEAVAPAMEIIDSRYRAFQFTYADVVADNTSAAAFVLGAWKPYQDLANRAVRLETPRYSATGSTAAILGDPTRALHALLTMCRRYRIRLLAGDVVLAGAATEALPFTEGVTQCDVAGLGRVTVRGVK</sequence>